<reference evidence="1 2" key="1">
    <citation type="journal article" date="2023" name="Sci. Data">
        <title>Genome assembly of the Korean intertidal mud-creeper Batillaria attramentaria.</title>
        <authorList>
            <person name="Patra A.K."/>
            <person name="Ho P.T."/>
            <person name="Jun S."/>
            <person name="Lee S.J."/>
            <person name="Kim Y."/>
            <person name="Won Y.J."/>
        </authorList>
    </citation>
    <scope>NUCLEOTIDE SEQUENCE [LARGE SCALE GENOMIC DNA]</scope>
    <source>
        <strain evidence="1">Wonlab-2016</strain>
    </source>
</reference>
<proteinExistence type="predicted"/>
<evidence type="ECO:0000313" key="1">
    <source>
        <dbReference type="EMBL" id="KAK7473919.1"/>
    </source>
</evidence>
<comment type="caution">
    <text evidence="1">The sequence shown here is derived from an EMBL/GenBank/DDBJ whole genome shotgun (WGS) entry which is preliminary data.</text>
</comment>
<gene>
    <name evidence="1" type="ORF">BaRGS_00034824</name>
</gene>
<accession>A0ABD0JFX4</accession>
<feature type="non-terminal residue" evidence="1">
    <location>
        <position position="139"/>
    </location>
</feature>
<organism evidence="1 2">
    <name type="scientific">Batillaria attramentaria</name>
    <dbReference type="NCBI Taxonomy" id="370345"/>
    <lineage>
        <taxon>Eukaryota</taxon>
        <taxon>Metazoa</taxon>
        <taxon>Spiralia</taxon>
        <taxon>Lophotrochozoa</taxon>
        <taxon>Mollusca</taxon>
        <taxon>Gastropoda</taxon>
        <taxon>Caenogastropoda</taxon>
        <taxon>Sorbeoconcha</taxon>
        <taxon>Cerithioidea</taxon>
        <taxon>Batillariidae</taxon>
        <taxon>Batillaria</taxon>
    </lineage>
</organism>
<dbReference type="EMBL" id="JACVVK020000453">
    <property type="protein sequence ID" value="KAK7473919.1"/>
    <property type="molecule type" value="Genomic_DNA"/>
</dbReference>
<dbReference type="AlphaFoldDB" id="A0ABD0JFX4"/>
<protein>
    <submittedName>
        <fullName evidence="1">Uncharacterized protein</fullName>
    </submittedName>
</protein>
<name>A0ABD0JFX4_9CAEN</name>
<keyword evidence="2" id="KW-1185">Reference proteome</keyword>
<sequence length="139" mass="15468">MQQTRERKLLEMNWKPRTKGHAVNATPAMVIVLDQSPPCYLVGERREGSRALQAAVSKLLSLDLSLRPGTRSGDRTVWAKVMNERGTSREAWDITREDTARGPSARLRGFLVHESCVHPAGTLTRTGEGSACRWQTLGK</sequence>
<evidence type="ECO:0000313" key="2">
    <source>
        <dbReference type="Proteomes" id="UP001519460"/>
    </source>
</evidence>
<dbReference type="Proteomes" id="UP001519460">
    <property type="component" value="Unassembled WGS sequence"/>
</dbReference>